<dbReference type="Pfam" id="PF00031">
    <property type="entry name" value="Cystatin"/>
    <property type="match status" value="1"/>
</dbReference>
<comment type="similarity">
    <text evidence="1">Belongs to the cystatin family.</text>
</comment>
<accession>A0A4W4E3T2</accession>
<protein>
    <recommendedName>
        <fullName evidence="2">Cystatin domain-containing protein</fullName>
    </recommendedName>
</protein>
<dbReference type="Gene3D" id="3.10.450.10">
    <property type="match status" value="1"/>
</dbReference>
<dbReference type="InterPro" id="IPR000010">
    <property type="entry name" value="Cystatin_dom"/>
</dbReference>
<reference evidence="3" key="3">
    <citation type="submission" date="2020-05" db="EMBL/GenBank/DDBJ databases">
        <title>Electrophorus electricus (electric eel) genome, fEleEle1, primary haplotype.</title>
        <authorList>
            <person name="Myers G."/>
            <person name="Meyer A."/>
            <person name="Fedrigo O."/>
            <person name="Formenti G."/>
            <person name="Rhie A."/>
            <person name="Tracey A."/>
            <person name="Sims Y."/>
            <person name="Jarvis E.D."/>
        </authorList>
    </citation>
    <scope>NUCLEOTIDE SEQUENCE [LARGE SCALE GENOMIC DNA]</scope>
</reference>
<organism evidence="3 4">
    <name type="scientific">Electrophorus electricus</name>
    <name type="common">Electric eel</name>
    <name type="synonym">Gymnotus electricus</name>
    <dbReference type="NCBI Taxonomy" id="8005"/>
    <lineage>
        <taxon>Eukaryota</taxon>
        <taxon>Metazoa</taxon>
        <taxon>Chordata</taxon>
        <taxon>Craniata</taxon>
        <taxon>Vertebrata</taxon>
        <taxon>Euteleostomi</taxon>
        <taxon>Actinopterygii</taxon>
        <taxon>Neopterygii</taxon>
        <taxon>Teleostei</taxon>
        <taxon>Ostariophysi</taxon>
        <taxon>Gymnotiformes</taxon>
        <taxon>Gymnotoidei</taxon>
        <taxon>Gymnotidae</taxon>
        <taxon>Electrophorus</taxon>
    </lineage>
</organism>
<name>A0A4W4E3T2_ELEEL</name>
<sequence>MTYVLRLFGVVSMAHIMSGRSYAKNVNPDVIKVASFAIHIHNHMSNYPYAYKVVDILSDTAKLCPPARIEYSIAAKVAETTCINNGTIKPEDCSLKTNAQTMICNFVVLALPGRNTVPNRLLSDYCT</sequence>
<dbReference type="Proteomes" id="UP000314983">
    <property type="component" value="Chromosome 1"/>
</dbReference>
<dbReference type="InterPro" id="IPR046350">
    <property type="entry name" value="Cystatin_sf"/>
</dbReference>
<dbReference type="GO" id="GO:0031982">
    <property type="term" value="C:vesicle"/>
    <property type="evidence" value="ECO:0007669"/>
    <property type="project" value="TreeGrafter"/>
</dbReference>
<dbReference type="SUPFAM" id="SSF54403">
    <property type="entry name" value="Cystatin/monellin"/>
    <property type="match status" value="1"/>
</dbReference>
<reference evidence="3" key="5">
    <citation type="submission" date="2025-09" db="UniProtKB">
        <authorList>
            <consortium name="Ensembl"/>
        </authorList>
    </citation>
    <scope>IDENTIFICATION</scope>
</reference>
<reference evidence="4" key="2">
    <citation type="journal article" date="2017" name="Sci. Adv.">
        <title>A tail of two voltages: Proteomic comparison of the three electric organs of the electric eel.</title>
        <authorList>
            <person name="Traeger L.L."/>
            <person name="Sabat G."/>
            <person name="Barrett-Wilt G.A."/>
            <person name="Wells G.B."/>
            <person name="Sussman M.R."/>
        </authorList>
    </citation>
    <scope>NUCLEOTIDE SEQUENCE [LARGE SCALE GENOMIC DNA]</scope>
</reference>
<feature type="domain" description="Cystatin" evidence="2">
    <location>
        <begin position="24"/>
        <end position="110"/>
    </location>
</feature>
<evidence type="ECO:0000313" key="3">
    <source>
        <dbReference type="Ensembl" id="ENSEEEP00000006396.2"/>
    </source>
</evidence>
<reference evidence="4" key="1">
    <citation type="journal article" date="2014" name="Science">
        <title>Nonhuman genetics. Genomic basis for the convergent evolution of electric organs.</title>
        <authorList>
            <person name="Gallant J.R."/>
            <person name="Traeger L.L."/>
            <person name="Volkening J.D."/>
            <person name="Moffett H."/>
            <person name="Chen P.H."/>
            <person name="Novina C.D."/>
            <person name="Phillips G.N.Jr."/>
            <person name="Anand R."/>
            <person name="Wells G.B."/>
            <person name="Pinch M."/>
            <person name="Guth R."/>
            <person name="Unguez G.A."/>
            <person name="Albert J.S."/>
            <person name="Zakon H.H."/>
            <person name="Samanta M.P."/>
            <person name="Sussman M.R."/>
        </authorList>
    </citation>
    <scope>NUCLEOTIDE SEQUENCE [LARGE SCALE GENOMIC DNA]</scope>
</reference>
<gene>
    <name evidence="3" type="primary">zgc:194981</name>
</gene>
<dbReference type="PANTHER" id="PTHR46186:SF12">
    <property type="entry name" value="CYSTATIN C (AMYLOID ANGIOPATHY AND CEREBRAL HEMORRHAGE)-RELATED"/>
    <property type="match status" value="1"/>
</dbReference>
<dbReference type="GO" id="GO:0005615">
    <property type="term" value="C:extracellular space"/>
    <property type="evidence" value="ECO:0007669"/>
    <property type="project" value="TreeGrafter"/>
</dbReference>
<evidence type="ECO:0000259" key="2">
    <source>
        <dbReference type="Pfam" id="PF00031"/>
    </source>
</evidence>
<dbReference type="GeneID" id="118242329"/>
<proteinExistence type="inferred from homology"/>
<evidence type="ECO:0000256" key="1">
    <source>
        <dbReference type="ARBA" id="ARBA00009403"/>
    </source>
</evidence>
<dbReference type="GO" id="GO:0004869">
    <property type="term" value="F:cysteine-type endopeptidase inhibitor activity"/>
    <property type="evidence" value="ECO:0007669"/>
    <property type="project" value="InterPro"/>
</dbReference>
<dbReference type="GeneTree" id="ENSGT00940000175852"/>
<keyword evidence="4" id="KW-1185">Reference proteome</keyword>
<dbReference type="GO" id="GO:0005737">
    <property type="term" value="C:cytoplasm"/>
    <property type="evidence" value="ECO:0007669"/>
    <property type="project" value="TreeGrafter"/>
</dbReference>
<dbReference type="PANTHER" id="PTHR46186">
    <property type="entry name" value="CYSTATIN"/>
    <property type="match status" value="1"/>
</dbReference>
<dbReference type="AlphaFoldDB" id="A0A4W4E3T2"/>
<dbReference type="OMA" id="AWIEYSI"/>
<dbReference type="Ensembl" id="ENSEEET00000006485.2">
    <property type="protein sequence ID" value="ENSEEEP00000006396.2"/>
    <property type="gene ID" value="ENSEEEG00000003395.2"/>
</dbReference>
<evidence type="ECO:0000313" key="4">
    <source>
        <dbReference type="Proteomes" id="UP000314983"/>
    </source>
</evidence>
<reference evidence="3" key="4">
    <citation type="submission" date="2025-08" db="UniProtKB">
        <authorList>
            <consortium name="Ensembl"/>
        </authorList>
    </citation>
    <scope>IDENTIFICATION</scope>
</reference>
<dbReference type="RefSeq" id="XP_035388522.1">
    <property type="nucleotide sequence ID" value="XM_035532629.1"/>
</dbReference>
<dbReference type="RefSeq" id="XP_035388525.1">
    <property type="nucleotide sequence ID" value="XM_035532632.1"/>
</dbReference>